<keyword evidence="1" id="KW-0812">Transmembrane</keyword>
<dbReference type="Pfam" id="PF07963">
    <property type="entry name" value="N_methyl"/>
    <property type="match status" value="1"/>
</dbReference>
<dbReference type="InterPro" id="IPR012902">
    <property type="entry name" value="N_methyl_site"/>
</dbReference>
<reference evidence="2 3" key="1">
    <citation type="submission" date="2016-12" db="EMBL/GenBank/DDBJ databases">
        <title>Diversity of luminous bacteria.</title>
        <authorList>
            <person name="Yoshizawa S."/>
            <person name="Kogure K."/>
        </authorList>
    </citation>
    <scope>NUCLEOTIDE SEQUENCE [LARGE SCALE GENOMIC DNA]</scope>
    <source>
        <strain evidence="2 3">LC1-200</strain>
    </source>
</reference>
<name>A0A2S7VVK1_PHOAN</name>
<comment type="caution">
    <text evidence="2">The sequence shown here is derived from an EMBL/GenBank/DDBJ whole genome shotgun (WGS) entry which is preliminary data.</text>
</comment>
<proteinExistence type="predicted"/>
<dbReference type="EMBL" id="MSCJ01000001">
    <property type="protein sequence ID" value="PQJ66142.1"/>
    <property type="molecule type" value="Genomic_DNA"/>
</dbReference>
<dbReference type="OrthoDB" id="5829918at2"/>
<keyword evidence="1" id="KW-0472">Membrane</keyword>
<gene>
    <name evidence="2" type="ORF">BTO08_01220</name>
</gene>
<dbReference type="Proteomes" id="UP000238730">
    <property type="component" value="Unassembled WGS sequence"/>
</dbReference>
<evidence type="ECO:0000256" key="1">
    <source>
        <dbReference type="SAM" id="Phobius"/>
    </source>
</evidence>
<protein>
    <recommendedName>
        <fullName evidence="4">Type IV pilin</fullName>
    </recommendedName>
</protein>
<sequence length="149" mass="16520">MISNQKGFSLLESLIALVVLSVGVLGLVKLQIYIDRKADFALNSLEALQLAEDKLEFFRARANISGGTNTLYFDDPVLADGSYPIENIVVSGSSYTFKRSWEIEDKMKPAGSTNADAKVIAVDVQWVDRWGNTSNVALKTLFSRYSEFD</sequence>
<evidence type="ECO:0008006" key="4">
    <source>
        <dbReference type="Google" id="ProtNLM"/>
    </source>
</evidence>
<dbReference type="PROSITE" id="PS00409">
    <property type="entry name" value="PROKAR_NTER_METHYL"/>
    <property type="match status" value="1"/>
</dbReference>
<organism evidence="2 3">
    <name type="scientific">Photobacterium angustum</name>
    <dbReference type="NCBI Taxonomy" id="661"/>
    <lineage>
        <taxon>Bacteria</taxon>
        <taxon>Pseudomonadati</taxon>
        <taxon>Pseudomonadota</taxon>
        <taxon>Gammaproteobacteria</taxon>
        <taxon>Vibrionales</taxon>
        <taxon>Vibrionaceae</taxon>
        <taxon>Photobacterium</taxon>
    </lineage>
</organism>
<evidence type="ECO:0000313" key="3">
    <source>
        <dbReference type="Proteomes" id="UP000238730"/>
    </source>
</evidence>
<accession>A0A2S7VVK1</accession>
<feature type="transmembrane region" description="Helical" evidence="1">
    <location>
        <begin position="14"/>
        <end position="34"/>
    </location>
</feature>
<evidence type="ECO:0000313" key="2">
    <source>
        <dbReference type="EMBL" id="PQJ66142.1"/>
    </source>
</evidence>
<dbReference type="AlphaFoldDB" id="A0A2S7VVK1"/>
<dbReference type="NCBIfam" id="TIGR02532">
    <property type="entry name" value="IV_pilin_GFxxxE"/>
    <property type="match status" value="1"/>
</dbReference>
<keyword evidence="1" id="KW-1133">Transmembrane helix</keyword>
<dbReference type="RefSeq" id="WP_105059572.1">
    <property type="nucleotide sequence ID" value="NZ_MSCJ01000001.1"/>
</dbReference>